<feature type="compositionally biased region" description="Low complexity" evidence="1">
    <location>
        <begin position="186"/>
        <end position="199"/>
    </location>
</feature>
<dbReference type="GO" id="GO:0007098">
    <property type="term" value="P:centrosome cycle"/>
    <property type="evidence" value="ECO:0007669"/>
    <property type="project" value="TreeGrafter"/>
</dbReference>
<dbReference type="Proteomes" id="UP001279410">
    <property type="component" value="Unassembled WGS sequence"/>
</dbReference>
<dbReference type="GO" id="GO:0016324">
    <property type="term" value="C:apical plasma membrane"/>
    <property type="evidence" value="ECO:0007669"/>
    <property type="project" value="TreeGrafter"/>
</dbReference>
<evidence type="ECO:0000259" key="2">
    <source>
        <dbReference type="PROSITE" id="PS50106"/>
    </source>
</evidence>
<feature type="region of interest" description="Disordered" evidence="1">
    <location>
        <begin position="454"/>
        <end position="600"/>
    </location>
</feature>
<dbReference type="PANTHER" id="PTHR14102">
    <property type="entry name" value="PAR-6-RELATED"/>
    <property type="match status" value="1"/>
</dbReference>
<evidence type="ECO:0000256" key="1">
    <source>
        <dbReference type="SAM" id="MobiDB-lite"/>
    </source>
</evidence>
<name>A0AAD3MRB0_LATJO</name>
<dbReference type="EMBL" id="BRZM01000034">
    <property type="protein sequence ID" value="GLD58526.1"/>
    <property type="molecule type" value="Genomic_DNA"/>
</dbReference>
<dbReference type="GO" id="GO:0005938">
    <property type="term" value="C:cell cortex"/>
    <property type="evidence" value="ECO:0007669"/>
    <property type="project" value="TreeGrafter"/>
</dbReference>
<feature type="region of interest" description="Disordered" evidence="1">
    <location>
        <begin position="625"/>
        <end position="669"/>
    </location>
</feature>
<feature type="compositionally biased region" description="Basic and acidic residues" evidence="1">
    <location>
        <begin position="73"/>
        <end position="84"/>
    </location>
</feature>
<dbReference type="AlphaFoldDB" id="A0AAD3MRB0"/>
<feature type="compositionally biased region" description="Basic and acidic residues" evidence="1">
    <location>
        <begin position="308"/>
        <end position="329"/>
    </location>
</feature>
<dbReference type="GO" id="GO:0060341">
    <property type="term" value="P:regulation of cellular localization"/>
    <property type="evidence" value="ECO:0007669"/>
    <property type="project" value="TreeGrafter"/>
</dbReference>
<dbReference type="PROSITE" id="PS50106">
    <property type="entry name" value="PDZ"/>
    <property type="match status" value="1"/>
</dbReference>
<dbReference type="Pfam" id="PF00595">
    <property type="entry name" value="PDZ"/>
    <property type="match status" value="1"/>
</dbReference>
<dbReference type="PANTHER" id="PTHR14102:SF15">
    <property type="entry name" value="KIAA1614 ORTHOLOG"/>
    <property type="match status" value="1"/>
</dbReference>
<accession>A0AAD3MRB0</accession>
<dbReference type="GO" id="GO:0005634">
    <property type="term" value="C:nucleus"/>
    <property type="evidence" value="ECO:0007669"/>
    <property type="project" value="TreeGrafter"/>
</dbReference>
<dbReference type="InterPro" id="IPR001478">
    <property type="entry name" value="PDZ"/>
</dbReference>
<dbReference type="InterPro" id="IPR036034">
    <property type="entry name" value="PDZ_sf"/>
</dbReference>
<feature type="region of interest" description="Disordered" evidence="1">
    <location>
        <begin position="1"/>
        <end position="243"/>
    </location>
</feature>
<protein>
    <submittedName>
        <fullName evidence="3">Flocculation protein FLO11-like isoform X1</fullName>
    </submittedName>
</protein>
<feature type="compositionally biased region" description="Basic and acidic residues" evidence="1">
    <location>
        <begin position="368"/>
        <end position="383"/>
    </location>
</feature>
<dbReference type="Pfam" id="PF15737">
    <property type="entry name" value="DUF4685"/>
    <property type="match status" value="1"/>
</dbReference>
<feature type="domain" description="PDZ" evidence="2">
    <location>
        <begin position="1068"/>
        <end position="1138"/>
    </location>
</feature>
<feature type="compositionally biased region" description="Polar residues" evidence="1">
    <location>
        <begin position="948"/>
        <end position="979"/>
    </location>
</feature>
<dbReference type="GO" id="GO:0007163">
    <property type="term" value="P:establishment or maintenance of cell polarity"/>
    <property type="evidence" value="ECO:0007669"/>
    <property type="project" value="TreeGrafter"/>
</dbReference>
<reference evidence="3" key="1">
    <citation type="submission" date="2022-08" db="EMBL/GenBank/DDBJ databases">
        <title>Genome sequencing of akame (Lates japonicus).</title>
        <authorList>
            <person name="Hashiguchi Y."/>
            <person name="Takahashi H."/>
        </authorList>
    </citation>
    <scope>NUCLEOTIDE SEQUENCE</scope>
    <source>
        <strain evidence="3">Kochi</strain>
    </source>
</reference>
<evidence type="ECO:0000313" key="3">
    <source>
        <dbReference type="EMBL" id="GLD58526.1"/>
    </source>
</evidence>
<feature type="compositionally biased region" description="Low complexity" evidence="1">
    <location>
        <begin position="212"/>
        <end position="236"/>
    </location>
</feature>
<dbReference type="SUPFAM" id="SSF50156">
    <property type="entry name" value="PDZ domain-like"/>
    <property type="match status" value="1"/>
</dbReference>
<dbReference type="InterPro" id="IPR051741">
    <property type="entry name" value="PAR6_homolog"/>
</dbReference>
<feature type="compositionally biased region" description="Low complexity" evidence="1">
    <location>
        <begin position="339"/>
        <end position="350"/>
    </location>
</feature>
<sequence>MEEEKVVDNIQAKPSSPIPTGLPINWGLITGPVPEPVFPAPSLSTQLPPPQSSAVHALQTKVKSLTQRRTRGRDREKDRERLDTDVLSSSPVGQISSEVFLRQRPRAKGQVSLPAPSWRSGAAKNSSSSDEEEEVEVQVRLEIHSPPAEAKGERVLQGGEETEEERSERNEGQVSFLTGQSGLGEGTSLESLLSDNSSSSKDDPSTPPPLPVLLCSPITSASTTSSSSSSTSSMSTRHWAPPKGFWRVARPETLLLNGVGPHNIPSTLPLKDYTQTEALAEPQRKPKPAETGARSNAGGALDDIDASSEFKHSDSVERYLDRCEQKETDAGDPAKGLCSSDSWESMSSQSGVLSADEKMKVKQRAYAKLRERQQNCRDEREQSGGESSGCYEDTAYKEDSKVTGAHGVLDSSDSAILAQELEPYLRSLLVISDELPLSPRHEQAKRLLERARLKARSSHIKGDRPCRRSHSDQRSAVKKQQVESPSPTPVQKAVQTKEDLTTQTVSGPLLVPTQRDTSPGDQGGRSRRYGCSPTRVRFEDESEKEAESRYLDRVRQRGRPGVPKSKSKDSNTDSSSSGSERSRGHRSVSMPPKQEDIGVSGETTVIKEIIVLVKKCESCGSVVREPQPVLSPLDPQNIETQQPGNSEDARGKNVPRWVPPNKPEASTRPKAPLTVTFAGAYVLGENKESSTGWKSSGFGKLRRRSRKGESRLESGHGPYGPSWAQRRNSNPRNRVNLSRAVSFAPGSPVTLEPSLLEASSGLRETPAPALPIKSALKSSSKNRSAAGQSTVQFQITSNQGGEGGSQHSALPDSLDARRESPLSLIQGAPAASNPVPCIRPSTLRYSPARLATDLPAAELWDATPDGTGLGGDPGSGPECRPALRGLAMSRAEDLRAELLRAEHLKAEAIWEENSDGSRKMDGRPKLFLRRFFSSIGLNSVGRLVKGGRSSSMEQLSIPTAPRANSASPSPTRRPQPTIRIQRTPSLQTLHTVLPLAQLRKASSVQSLERRTERSTILGEVQIPYGLAPSPESPQLELHRALSVEDVLASRIVRPVGRVTQAFPDGTILLELIRPPNGPFGFVISRGKGRPDTGVYIEKVGDGSGEGPYVGLLGVGDEILQVNGEAVAGLSLDHVTRLMTRDSTTSLRIMPARRSQR</sequence>
<feature type="compositionally biased region" description="Basic and acidic residues" evidence="1">
    <location>
        <begin position="545"/>
        <end position="555"/>
    </location>
</feature>
<comment type="caution">
    <text evidence="3">The sequence shown here is derived from an EMBL/GenBank/DDBJ whole genome shotgun (WGS) entry which is preliminary data.</text>
</comment>
<dbReference type="SMART" id="SM00228">
    <property type="entry name" value="PDZ"/>
    <property type="match status" value="1"/>
</dbReference>
<proteinExistence type="predicted"/>
<evidence type="ECO:0000313" key="4">
    <source>
        <dbReference type="Proteomes" id="UP001279410"/>
    </source>
</evidence>
<organism evidence="3 4">
    <name type="scientific">Lates japonicus</name>
    <name type="common">Japanese lates</name>
    <dbReference type="NCBI Taxonomy" id="270547"/>
    <lineage>
        <taxon>Eukaryota</taxon>
        <taxon>Metazoa</taxon>
        <taxon>Chordata</taxon>
        <taxon>Craniata</taxon>
        <taxon>Vertebrata</taxon>
        <taxon>Euteleostomi</taxon>
        <taxon>Actinopterygii</taxon>
        <taxon>Neopterygii</taxon>
        <taxon>Teleostei</taxon>
        <taxon>Neoteleostei</taxon>
        <taxon>Acanthomorphata</taxon>
        <taxon>Carangaria</taxon>
        <taxon>Carangaria incertae sedis</taxon>
        <taxon>Centropomidae</taxon>
        <taxon>Lates</taxon>
    </lineage>
</organism>
<feature type="region of interest" description="Disordered" evidence="1">
    <location>
        <begin position="274"/>
        <end position="392"/>
    </location>
</feature>
<feature type="region of interest" description="Disordered" evidence="1">
    <location>
        <begin position="947"/>
        <end position="979"/>
    </location>
</feature>
<gene>
    <name evidence="3" type="ORF">AKAME5_001063200</name>
</gene>
<feature type="compositionally biased region" description="Basic and acidic residues" evidence="1">
    <location>
        <begin position="460"/>
        <end position="475"/>
    </location>
</feature>
<keyword evidence="4" id="KW-1185">Reference proteome</keyword>
<dbReference type="Gene3D" id="2.30.42.10">
    <property type="match status" value="1"/>
</dbReference>
<feature type="region of interest" description="Disordered" evidence="1">
    <location>
        <begin position="688"/>
        <end position="730"/>
    </location>
</feature>
<feature type="compositionally biased region" description="Polar residues" evidence="1">
    <location>
        <begin position="86"/>
        <end position="97"/>
    </location>
</feature>
<dbReference type="InterPro" id="IPR032756">
    <property type="entry name" value="DUF4685"/>
</dbReference>